<gene>
    <name evidence="3" type="ORF">Fot_48395</name>
</gene>
<feature type="region of interest" description="Disordered" evidence="1">
    <location>
        <begin position="73"/>
        <end position="125"/>
    </location>
</feature>
<keyword evidence="2" id="KW-0732">Signal</keyword>
<feature type="region of interest" description="Disordered" evidence="1">
    <location>
        <begin position="36"/>
        <end position="60"/>
    </location>
</feature>
<comment type="caution">
    <text evidence="3">The sequence shown here is derived from an EMBL/GenBank/DDBJ whole genome shotgun (WGS) entry which is preliminary data.</text>
</comment>
<feature type="chain" id="PRO_5044857026" evidence="2">
    <location>
        <begin position="23"/>
        <end position="195"/>
    </location>
</feature>
<dbReference type="AlphaFoldDB" id="A0ABD1QC69"/>
<evidence type="ECO:0000313" key="4">
    <source>
        <dbReference type="Proteomes" id="UP001604277"/>
    </source>
</evidence>
<name>A0ABD1QC69_9LAMI</name>
<evidence type="ECO:0000256" key="2">
    <source>
        <dbReference type="SAM" id="SignalP"/>
    </source>
</evidence>
<evidence type="ECO:0000313" key="3">
    <source>
        <dbReference type="EMBL" id="KAL2472659.1"/>
    </source>
</evidence>
<sequence>MALVKCVHVGFLVLFCLSICSANRVLMDSIDFKNPKNEQSRVASETKSTGGGGSLNMGAQHWSFQGPVHMKQYFDPRNKQPDNMAHNEPFDPVSHDSKRKKRVDGEGEFRTTNQRAVSGPEPPRYEVHKIEDGRFMQAMAPVDEMHEIENAFVQAVMTPQYEVHDITHGLLQSPSLPPDEVHEIENGFVQAVMTP</sequence>
<accession>A0ABD1QC69</accession>
<protein>
    <submittedName>
        <fullName evidence="3">Uncharacterized protein</fullName>
    </submittedName>
</protein>
<dbReference type="Proteomes" id="UP001604277">
    <property type="component" value="Unassembled WGS sequence"/>
</dbReference>
<evidence type="ECO:0000256" key="1">
    <source>
        <dbReference type="SAM" id="MobiDB-lite"/>
    </source>
</evidence>
<organism evidence="3 4">
    <name type="scientific">Forsythia ovata</name>
    <dbReference type="NCBI Taxonomy" id="205694"/>
    <lineage>
        <taxon>Eukaryota</taxon>
        <taxon>Viridiplantae</taxon>
        <taxon>Streptophyta</taxon>
        <taxon>Embryophyta</taxon>
        <taxon>Tracheophyta</taxon>
        <taxon>Spermatophyta</taxon>
        <taxon>Magnoliopsida</taxon>
        <taxon>eudicotyledons</taxon>
        <taxon>Gunneridae</taxon>
        <taxon>Pentapetalae</taxon>
        <taxon>asterids</taxon>
        <taxon>lamiids</taxon>
        <taxon>Lamiales</taxon>
        <taxon>Oleaceae</taxon>
        <taxon>Forsythieae</taxon>
        <taxon>Forsythia</taxon>
    </lineage>
</organism>
<proteinExistence type="predicted"/>
<dbReference type="EMBL" id="JBFOLJ010000015">
    <property type="protein sequence ID" value="KAL2472659.1"/>
    <property type="molecule type" value="Genomic_DNA"/>
</dbReference>
<reference evidence="4" key="1">
    <citation type="submission" date="2024-07" db="EMBL/GenBank/DDBJ databases">
        <title>Two chromosome-level genome assemblies of Korean endemic species Abeliophyllum distichum and Forsythia ovata (Oleaceae).</title>
        <authorList>
            <person name="Jang H."/>
        </authorList>
    </citation>
    <scope>NUCLEOTIDE SEQUENCE [LARGE SCALE GENOMIC DNA]</scope>
</reference>
<keyword evidence="4" id="KW-1185">Reference proteome</keyword>
<feature type="signal peptide" evidence="2">
    <location>
        <begin position="1"/>
        <end position="22"/>
    </location>
</feature>